<feature type="domain" description="Ribosomal RNA small subunit methyltransferase E methyltransferase" evidence="14">
    <location>
        <begin position="81"/>
        <end position="265"/>
    </location>
</feature>
<evidence type="ECO:0000256" key="11">
    <source>
        <dbReference type="ARBA" id="ARBA00047944"/>
    </source>
</evidence>
<evidence type="ECO:0000256" key="7">
    <source>
        <dbReference type="ARBA" id="ARBA00022603"/>
    </source>
</evidence>
<dbReference type="InterPro" id="IPR029026">
    <property type="entry name" value="tRNA_m1G_MTases_N"/>
</dbReference>
<dbReference type="GO" id="GO:0008168">
    <property type="term" value="F:methyltransferase activity"/>
    <property type="evidence" value="ECO:0007669"/>
    <property type="project" value="UniProtKB-KW"/>
</dbReference>
<organism evidence="16 17">
    <name type="scientific">Arthrobacter gallicola</name>
    <dbReference type="NCBI Taxonomy" id="2762225"/>
    <lineage>
        <taxon>Bacteria</taxon>
        <taxon>Bacillati</taxon>
        <taxon>Actinomycetota</taxon>
        <taxon>Actinomycetes</taxon>
        <taxon>Micrococcales</taxon>
        <taxon>Micrococcaceae</taxon>
        <taxon>Arthrobacter</taxon>
    </lineage>
</organism>
<keyword evidence="7 12" id="KW-0489">Methyltransferase</keyword>
<keyword evidence="5 12" id="KW-0963">Cytoplasm</keyword>
<evidence type="ECO:0000256" key="13">
    <source>
        <dbReference type="SAM" id="MobiDB-lite"/>
    </source>
</evidence>
<dbReference type="NCBIfam" id="NF008693">
    <property type="entry name" value="PRK11713.2-3"/>
    <property type="match status" value="1"/>
</dbReference>
<dbReference type="GO" id="GO:0032259">
    <property type="term" value="P:methylation"/>
    <property type="evidence" value="ECO:0007669"/>
    <property type="project" value="UniProtKB-KW"/>
</dbReference>
<evidence type="ECO:0000256" key="3">
    <source>
        <dbReference type="ARBA" id="ARBA00012328"/>
    </source>
</evidence>
<dbReference type="SUPFAM" id="SSF75217">
    <property type="entry name" value="alpha/beta knot"/>
    <property type="match status" value="1"/>
</dbReference>
<dbReference type="Pfam" id="PF04452">
    <property type="entry name" value="Methyltrans_RNA"/>
    <property type="match status" value="1"/>
</dbReference>
<dbReference type="Gene3D" id="2.40.240.20">
    <property type="entry name" value="Hypothetical PUA domain-like, domain 1"/>
    <property type="match status" value="1"/>
</dbReference>
<dbReference type="PIRSF" id="PIRSF015601">
    <property type="entry name" value="MTase_slr0722"/>
    <property type="match status" value="1"/>
</dbReference>
<keyword evidence="9 12" id="KW-0949">S-adenosyl-L-methionine</keyword>
<reference evidence="16 17" key="1">
    <citation type="submission" date="2020-08" db="EMBL/GenBank/DDBJ databases">
        <title>A Genomic Blueprint of the Chicken Gut Microbiome.</title>
        <authorList>
            <person name="Gilroy R."/>
            <person name="Ravi A."/>
            <person name="Getino M."/>
            <person name="Pursley I."/>
            <person name="Horton D.L."/>
            <person name="Alikhan N.-F."/>
            <person name="Baker D."/>
            <person name="Gharbi K."/>
            <person name="Hall N."/>
            <person name="Watson M."/>
            <person name="Adriaenssens E.M."/>
            <person name="Foster-Nyarko E."/>
            <person name="Jarju S."/>
            <person name="Secka A."/>
            <person name="Antonio M."/>
            <person name="Oren A."/>
            <person name="Chaudhuri R."/>
            <person name="La Ragione R.M."/>
            <person name="Hildebrand F."/>
            <person name="Pallen M.J."/>
        </authorList>
    </citation>
    <scope>NUCLEOTIDE SEQUENCE [LARGE SCALE GENOMIC DNA]</scope>
    <source>
        <strain evidence="16 17">Sa2CUA1</strain>
    </source>
</reference>
<proteinExistence type="inferred from homology"/>
<comment type="catalytic activity">
    <reaction evidence="11 12">
        <text>uridine(1498) in 16S rRNA + S-adenosyl-L-methionine = N(3)-methyluridine(1498) in 16S rRNA + S-adenosyl-L-homocysteine + H(+)</text>
        <dbReference type="Rhea" id="RHEA:42920"/>
        <dbReference type="Rhea" id="RHEA-COMP:10283"/>
        <dbReference type="Rhea" id="RHEA-COMP:10284"/>
        <dbReference type="ChEBI" id="CHEBI:15378"/>
        <dbReference type="ChEBI" id="CHEBI:57856"/>
        <dbReference type="ChEBI" id="CHEBI:59789"/>
        <dbReference type="ChEBI" id="CHEBI:65315"/>
        <dbReference type="ChEBI" id="CHEBI:74502"/>
        <dbReference type="EC" id="2.1.1.193"/>
    </reaction>
</comment>
<dbReference type="RefSeq" id="WP_191806561.1">
    <property type="nucleotide sequence ID" value="NZ_JACSQD010000001.1"/>
</dbReference>
<dbReference type="InterPro" id="IPR029028">
    <property type="entry name" value="Alpha/beta_knot_MTases"/>
</dbReference>
<evidence type="ECO:0000256" key="6">
    <source>
        <dbReference type="ARBA" id="ARBA00022552"/>
    </source>
</evidence>
<evidence type="ECO:0000256" key="10">
    <source>
        <dbReference type="ARBA" id="ARBA00025699"/>
    </source>
</evidence>
<dbReference type="PANTHER" id="PTHR30027">
    <property type="entry name" value="RIBOSOMAL RNA SMALL SUBUNIT METHYLTRANSFERASE E"/>
    <property type="match status" value="1"/>
</dbReference>
<dbReference type="EMBL" id="JACSQD010000001">
    <property type="protein sequence ID" value="MBD7994194.1"/>
    <property type="molecule type" value="Genomic_DNA"/>
</dbReference>
<gene>
    <name evidence="16" type="ORF">H9639_02645</name>
</gene>
<evidence type="ECO:0000313" key="17">
    <source>
        <dbReference type="Proteomes" id="UP000609874"/>
    </source>
</evidence>
<dbReference type="NCBIfam" id="TIGR00046">
    <property type="entry name" value="RsmE family RNA methyltransferase"/>
    <property type="match status" value="1"/>
</dbReference>
<feature type="region of interest" description="Disordered" evidence="13">
    <location>
        <begin position="192"/>
        <end position="213"/>
    </location>
</feature>
<keyword evidence="17" id="KW-1185">Reference proteome</keyword>
<evidence type="ECO:0000259" key="15">
    <source>
        <dbReference type="Pfam" id="PF20260"/>
    </source>
</evidence>
<dbReference type="Proteomes" id="UP000609874">
    <property type="component" value="Unassembled WGS sequence"/>
</dbReference>
<dbReference type="EC" id="2.1.1.193" evidence="3 12"/>
<dbReference type="InterPro" id="IPR046886">
    <property type="entry name" value="RsmE_MTase_dom"/>
</dbReference>
<dbReference type="InterPro" id="IPR006700">
    <property type="entry name" value="RsmE"/>
</dbReference>
<evidence type="ECO:0000256" key="2">
    <source>
        <dbReference type="ARBA" id="ARBA00005528"/>
    </source>
</evidence>
<evidence type="ECO:0000256" key="1">
    <source>
        <dbReference type="ARBA" id="ARBA00004496"/>
    </source>
</evidence>
<sequence>MTNPIFFGDPEQVAAAVPGGVFSLTGPEARHAVSVKRLAPGEDVDIVDGAGLRIRGTVRSADPGLLEVDVRDIETEPETGQELILVQALAKGDRDEQAIEAATELGVDTVIPWQSERSIVRWRAEKAAKGRAKWQAVVTSAAKQSRRSRLPKVLDVADSKSLPAVLARVDLVLVLHEEADAPFAQAVDAVRREQAGSSENGSGDSYRDSSGDSEQRISIAVIVGPEGGISPAELDALRAAGATAVRLGPHVLRSSSAGPAALVLLNHLLGRWS</sequence>
<evidence type="ECO:0000256" key="9">
    <source>
        <dbReference type="ARBA" id="ARBA00022691"/>
    </source>
</evidence>
<keyword evidence="6 12" id="KW-0698">rRNA processing</keyword>
<evidence type="ECO:0000256" key="4">
    <source>
        <dbReference type="ARBA" id="ARBA00013673"/>
    </source>
</evidence>
<comment type="subcellular location">
    <subcellularLocation>
        <location evidence="1 12">Cytoplasm</location>
    </subcellularLocation>
</comment>
<dbReference type="Pfam" id="PF20260">
    <property type="entry name" value="PUA_4"/>
    <property type="match status" value="1"/>
</dbReference>
<comment type="function">
    <text evidence="10 12">Specifically methylates the N3 position of the uracil ring of uridine 1498 (m3U1498) in 16S rRNA. Acts on the fully assembled 30S ribosomal subunit.</text>
</comment>
<evidence type="ECO:0000256" key="12">
    <source>
        <dbReference type="PIRNR" id="PIRNR015601"/>
    </source>
</evidence>
<evidence type="ECO:0000313" key="16">
    <source>
        <dbReference type="EMBL" id="MBD7994194.1"/>
    </source>
</evidence>
<accession>A0ABR8UNS8</accession>
<dbReference type="CDD" id="cd18084">
    <property type="entry name" value="RsmE-like"/>
    <property type="match status" value="1"/>
</dbReference>
<keyword evidence="8 12" id="KW-0808">Transferase</keyword>
<evidence type="ECO:0000256" key="8">
    <source>
        <dbReference type="ARBA" id="ARBA00022679"/>
    </source>
</evidence>
<evidence type="ECO:0000259" key="14">
    <source>
        <dbReference type="Pfam" id="PF04452"/>
    </source>
</evidence>
<comment type="caution">
    <text evidence="16">The sequence shown here is derived from an EMBL/GenBank/DDBJ whole genome shotgun (WGS) entry which is preliminary data.</text>
</comment>
<dbReference type="SUPFAM" id="SSF88697">
    <property type="entry name" value="PUA domain-like"/>
    <property type="match status" value="1"/>
</dbReference>
<name>A0ABR8UNS8_9MICC</name>
<comment type="similarity">
    <text evidence="2 12">Belongs to the RNA methyltransferase RsmE family.</text>
</comment>
<evidence type="ECO:0000256" key="5">
    <source>
        <dbReference type="ARBA" id="ARBA00022490"/>
    </source>
</evidence>
<protein>
    <recommendedName>
        <fullName evidence="4 12">Ribosomal RNA small subunit methyltransferase E</fullName>
        <ecNumber evidence="3 12">2.1.1.193</ecNumber>
    </recommendedName>
</protein>
<dbReference type="InterPro" id="IPR046887">
    <property type="entry name" value="RsmE_PUA-like"/>
</dbReference>
<feature type="domain" description="Ribosomal RNA small subunit methyltransferase E PUA-like" evidence="15">
    <location>
        <begin position="24"/>
        <end position="69"/>
    </location>
</feature>
<dbReference type="InterPro" id="IPR015947">
    <property type="entry name" value="PUA-like_sf"/>
</dbReference>
<dbReference type="PANTHER" id="PTHR30027:SF3">
    <property type="entry name" value="16S RRNA (URACIL(1498)-N(3))-METHYLTRANSFERASE"/>
    <property type="match status" value="1"/>
</dbReference>
<dbReference type="Gene3D" id="3.40.1280.10">
    <property type="match status" value="1"/>
</dbReference>